<dbReference type="RefSeq" id="XP_010231950.1">
    <property type="nucleotide sequence ID" value="XM_010233648.3"/>
</dbReference>
<evidence type="ECO:0008006" key="7">
    <source>
        <dbReference type="Google" id="ProtNLM"/>
    </source>
</evidence>
<evidence type="ECO:0000313" key="6">
    <source>
        <dbReference type="Proteomes" id="UP000008810"/>
    </source>
</evidence>
<sequence>MGPPPRGRYSGAPWPWRIGEQRSMSSMAEMLEGGAGVRFSLRFDPMRAGFDRTLVSFPVSALICRLLGWSNNSSQGRSPESVVVVAAAVALYFSALFLPAQQPRRRRLTASAMARPNSAARPRALPAPGDGLRILSSNDESLENVIHGASIGAGEDEPVLVARVQTRPPHAAVASADGEAEDDQSDNEPPEEEVELFKELWLSLQEREQRLELRLMELDSLREQEAAIRELESRASAAAVEARLLERKVASLQEENETLRAQASELDAARTELGRAREKLRALGARVEGEREEARREAAALREMVTELEKKGEERERALAEEAAAMRKANVGLVEENRDLALRLQDAEQAASSVNLVIEEEDMAEEANELRKTNERLTRQIEQLHGDHCKHVEELVYLKWVNACLRHELRGNDDQHPSSGQQDHAGAGVPSSAVELSKSMSYRSSEKAKELMLRYGNLGLEGFDPALFSPLNESLYGDGHDQDHAVAVAASAPEKRAGHGKLKFLRNIKKLLASGSRKGHGHGHEHKGKKKAPAAHDEHFEKAIRWLSSHDALGAGDSSCESTPLSSCQRTPLSSVTTVDSHAARERGGGRETAAEPAAASRLPEEEEEEEAKLARSKSDAGASYGREATRYHALRPEHPADVGPHHALHAPEKPRRYSEELRSS</sequence>
<gene>
    <name evidence="5" type="primary">LOC100839996</name>
    <name evidence="4" type="ORF">BRADI_2g41880v3</name>
</gene>
<reference evidence="4" key="2">
    <citation type="submission" date="2017-06" db="EMBL/GenBank/DDBJ databases">
        <title>WGS assembly of Brachypodium distachyon.</title>
        <authorList>
            <consortium name="The International Brachypodium Initiative"/>
            <person name="Lucas S."/>
            <person name="Harmon-Smith M."/>
            <person name="Lail K."/>
            <person name="Tice H."/>
            <person name="Grimwood J."/>
            <person name="Bruce D."/>
            <person name="Barry K."/>
            <person name="Shu S."/>
            <person name="Lindquist E."/>
            <person name="Wang M."/>
            <person name="Pitluck S."/>
            <person name="Vogel J.P."/>
            <person name="Garvin D.F."/>
            <person name="Mockler T.C."/>
            <person name="Schmutz J."/>
            <person name="Rokhsar D."/>
            <person name="Bevan M.W."/>
        </authorList>
    </citation>
    <scope>NUCLEOTIDE SEQUENCE</scope>
    <source>
        <strain evidence="4">Bd21</strain>
    </source>
</reference>
<evidence type="ECO:0000256" key="2">
    <source>
        <dbReference type="SAM" id="Coils"/>
    </source>
</evidence>
<proteinExistence type="predicted"/>
<organism evidence="4">
    <name type="scientific">Brachypodium distachyon</name>
    <name type="common">Purple false brome</name>
    <name type="synonym">Trachynia distachya</name>
    <dbReference type="NCBI Taxonomy" id="15368"/>
    <lineage>
        <taxon>Eukaryota</taxon>
        <taxon>Viridiplantae</taxon>
        <taxon>Streptophyta</taxon>
        <taxon>Embryophyta</taxon>
        <taxon>Tracheophyta</taxon>
        <taxon>Spermatophyta</taxon>
        <taxon>Magnoliopsida</taxon>
        <taxon>Liliopsida</taxon>
        <taxon>Poales</taxon>
        <taxon>Poaceae</taxon>
        <taxon>BOP clade</taxon>
        <taxon>Pooideae</taxon>
        <taxon>Stipodae</taxon>
        <taxon>Brachypodieae</taxon>
        <taxon>Brachypodium</taxon>
    </lineage>
</organism>
<dbReference type="PANTHER" id="PTHR31342">
    <property type="entry name" value="PROTEIN CHUP1, CHLOROPLASTIC"/>
    <property type="match status" value="1"/>
</dbReference>
<keyword evidence="1 2" id="KW-0175">Coiled coil</keyword>
<dbReference type="Gramene" id="KQK08440">
    <property type="protein sequence ID" value="KQK08440"/>
    <property type="gene ID" value="BRADI_2g41880v3"/>
</dbReference>
<feature type="compositionally biased region" description="Acidic residues" evidence="3">
    <location>
        <begin position="178"/>
        <end position="191"/>
    </location>
</feature>
<feature type="compositionally biased region" description="Basic and acidic residues" evidence="3">
    <location>
        <begin position="582"/>
        <end position="594"/>
    </location>
</feature>
<dbReference type="EnsemblPlants" id="PNT72255">
    <property type="protein sequence ID" value="PNT72255"/>
    <property type="gene ID" value="BRADI_2g41880v3"/>
</dbReference>
<reference evidence="4 5" key="1">
    <citation type="journal article" date="2010" name="Nature">
        <title>Genome sequencing and analysis of the model grass Brachypodium distachyon.</title>
        <authorList>
            <consortium name="International Brachypodium Initiative"/>
        </authorList>
    </citation>
    <scope>NUCLEOTIDE SEQUENCE [LARGE SCALE GENOMIC DNA]</scope>
    <source>
        <strain evidence="4">Bd21</strain>
        <strain evidence="5">cv. Bd21</strain>
    </source>
</reference>
<dbReference type="AlphaFoldDB" id="A0A0Q3GAL8"/>
<dbReference type="KEGG" id="bdi:100839996"/>
<feature type="compositionally biased region" description="Basic and acidic residues" evidence="3">
    <location>
        <begin position="628"/>
        <end position="665"/>
    </location>
</feature>
<protein>
    <recommendedName>
        <fullName evidence="7">Protein CHUP1, chloroplastic</fullName>
    </recommendedName>
</protein>
<feature type="region of interest" description="Disordered" evidence="3">
    <location>
        <begin position="515"/>
        <end position="536"/>
    </location>
</feature>
<dbReference type="EMBL" id="CM000881">
    <property type="protein sequence ID" value="KQK08440.1"/>
    <property type="molecule type" value="Genomic_DNA"/>
</dbReference>
<accession>A0A0Q3GAL8</accession>
<dbReference type="Proteomes" id="UP000008810">
    <property type="component" value="Chromosome 2"/>
</dbReference>
<dbReference type="ExpressionAtlas" id="A0A0Q3GAL8">
    <property type="expression patterns" value="baseline"/>
</dbReference>
<feature type="region of interest" description="Disordered" evidence="3">
    <location>
        <begin position="555"/>
        <end position="665"/>
    </location>
</feature>
<feature type="coiled-coil region" evidence="2">
    <location>
        <begin position="204"/>
        <end position="387"/>
    </location>
</feature>
<dbReference type="GeneID" id="100839996"/>
<evidence type="ECO:0000313" key="5">
    <source>
        <dbReference type="EnsemblPlants" id="KQK08440"/>
    </source>
</evidence>
<feature type="region of interest" description="Disordered" evidence="3">
    <location>
        <begin position="412"/>
        <end position="441"/>
    </location>
</feature>
<name>A0A0Q3GAL8_BRADI</name>
<dbReference type="PANTHER" id="PTHR31342:SF15">
    <property type="entry name" value="OS01G0580800 PROTEIN"/>
    <property type="match status" value="1"/>
</dbReference>
<feature type="compositionally biased region" description="Polar residues" evidence="3">
    <location>
        <begin position="559"/>
        <end position="580"/>
    </location>
</feature>
<dbReference type="InterPro" id="IPR040265">
    <property type="entry name" value="CHUP1/IPGA1-like"/>
</dbReference>
<dbReference type="Gramene" id="PNT72255">
    <property type="protein sequence ID" value="PNT72255"/>
    <property type="gene ID" value="BRADI_2g41880v3"/>
</dbReference>
<keyword evidence="6" id="KW-1185">Reference proteome</keyword>
<dbReference type="STRING" id="15368.A0A0Q3GAL8"/>
<evidence type="ECO:0000256" key="1">
    <source>
        <dbReference type="ARBA" id="ARBA00023054"/>
    </source>
</evidence>
<evidence type="ECO:0000256" key="3">
    <source>
        <dbReference type="SAM" id="MobiDB-lite"/>
    </source>
</evidence>
<evidence type="ECO:0000313" key="4">
    <source>
        <dbReference type="EMBL" id="KQK08440.1"/>
    </source>
</evidence>
<feature type="region of interest" description="Disordered" evidence="3">
    <location>
        <begin position="168"/>
        <end position="191"/>
    </location>
</feature>
<dbReference type="EMBL" id="CM000881">
    <property type="protein sequence ID" value="PNT72255.1"/>
    <property type="molecule type" value="Genomic_DNA"/>
</dbReference>
<dbReference type="GO" id="GO:0055028">
    <property type="term" value="C:cortical microtubule"/>
    <property type="evidence" value="ECO:0000318"/>
    <property type="project" value="GO_Central"/>
</dbReference>
<feature type="compositionally biased region" description="Basic residues" evidence="3">
    <location>
        <begin position="517"/>
        <end position="533"/>
    </location>
</feature>
<reference evidence="5" key="3">
    <citation type="submission" date="2018-08" db="UniProtKB">
        <authorList>
            <consortium name="EnsemblPlants"/>
        </authorList>
    </citation>
    <scope>IDENTIFICATION</scope>
    <source>
        <strain evidence="5">cv. Bd21</strain>
    </source>
</reference>
<dbReference type="EnsemblPlants" id="KQK08440">
    <property type="protein sequence ID" value="KQK08440"/>
    <property type="gene ID" value="BRADI_2g41880v3"/>
</dbReference>
<dbReference type="GO" id="GO:0072699">
    <property type="term" value="P:protein localization to cortical microtubule cytoskeleton"/>
    <property type="evidence" value="ECO:0000318"/>
    <property type="project" value="GO_Central"/>
</dbReference>
<dbReference type="OrthoDB" id="687739at2759"/>